<evidence type="ECO:0000313" key="2">
    <source>
        <dbReference type="Proteomes" id="UP000030101"/>
    </source>
</evidence>
<comment type="caution">
    <text evidence="1">The sequence shown here is derived from an EMBL/GenBank/DDBJ whole genome shotgun (WGS) entry which is preliminary data.</text>
</comment>
<accession>A0ABR4XN20</accession>
<keyword evidence="2" id="KW-1185">Reference proteome</keyword>
<reference evidence="1 2" key="1">
    <citation type="submission" date="2014-08" db="EMBL/GenBank/DDBJ databases">
        <title>Porphyromonas canoris strain:OH2762 Genome sequencing.</title>
        <authorList>
            <person name="Wallis C."/>
            <person name="Deusch O."/>
            <person name="O'Flynn C."/>
            <person name="Davis I."/>
            <person name="Jospin G."/>
            <person name="Darling A.E."/>
            <person name="Coil D.A."/>
            <person name="Alexiev A."/>
            <person name="Horsfall A."/>
            <person name="Kirkwood N."/>
            <person name="Harris S."/>
            <person name="Eisen J.A."/>
        </authorList>
    </citation>
    <scope>NUCLEOTIDE SEQUENCE [LARGE SCALE GENOMIC DNA]</scope>
    <source>
        <strain evidence="2">COT-108 OH2762</strain>
    </source>
</reference>
<gene>
    <name evidence="1" type="ORF">HQ43_02245</name>
</gene>
<dbReference type="RefSeq" id="WP_036788976.1">
    <property type="nucleotide sequence ID" value="NZ_JQZV01000003.1"/>
</dbReference>
<dbReference type="EMBL" id="JQZV01000003">
    <property type="protein sequence ID" value="KGN93472.1"/>
    <property type="molecule type" value="Genomic_DNA"/>
</dbReference>
<evidence type="ECO:0000313" key="1">
    <source>
        <dbReference type="EMBL" id="KGN93472.1"/>
    </source>
</evidence>
<proteinExistence type="predicted"/>
<organism evidence="1 2">
    <name type="scientific">Porphyromonas canoris</name>
    <dbReference type="NCBI Taxonomy" id="36875"/>
    <lineage>
        <taxon>Bacteria</taxon>
        <taxon>Pseudomonadati</taxon>
        <taxon>Bacteroidota</taxon>
        <taxon>Bacteroidia</taxon>
        <taxon>Bacteroidales</taxon>
        <taxon>Porphyromonadaceae</taxon>
        <taxon>Porphyromonas</taxon>
    </lineage>
</organism>
<sequence length="154" mass="18097">MGAFIMLATIFGLIGFFVKQISKQKEKAQEEEIGTDNVFDWNFFGQKSVKGLSDEFFKLKEKSVKPSLDFGSDTKEIFQQPPLDVVPPHSIRQKYDFKAEAEGKTFQAEYRFEPEEEKRSESLHTQSEIEDYIPDNIEEWRRAIIFSELLKRRF</sequence>
<name>A0ABR4XN20_9PORP</name>
<dbReference type="Proteomes" id="UP000030101">
    <property type="component" value="Unassembled WGS sequence"/>
</dbReference>
<protein>
    <submittedName>
        <fullName evidence="1">Uncharacterized protein</fullName>
    </submittedName>
</protein>